<accession>A0A8I0G8V8</accession>
<comment type="caution">
    <text evidence="2">The sequence shown here is derived from an EMBL/GenBank/DDBJ whole genome shotgun (WGS) entry which is preliminary data.</text>
</comment>
<proteinExistence type="predicted"/>
<dbReference type="SUPFAM" id="SSF109604">
    <property type="entry name" value="HD-domain/PDEase-like"/>
    <property type="match status" value="1"/>
</dbReference>
<dbReference type="AlphaFoldDB" id="A0A8I0G8V8"/>
<dbReference type="InterPro" id="IPR009218">
    <property type="entry name" value="HD_phosphohydro"/>
</dbReference>
<dbReference type="Proteomes" id="UP000627538">
    <property type="component" value="Unassembled WGS sequence"/>
</dbReference>
<reference evidence="2 3" key="1">
    <citation type="submission" date="2020-08" db="EMBL/GenBank/DDBJ databases">
        <title>Winkia gen. nov., sp. nov., isolated from faeces of the Anser albifrons in China.</title>
        <authorList>
            <person name="Liu Q."/>
        </authorList>
    </citation>
    <scope>NUCLEOTIDE SEQUENCE [LARGE SCALE GENOMIC DNA]</scope>
    <source>
        <strain evidence="2 3">C62</strain>
    </source>
</reference>
<evidence type="ECO:0000313" key="2">
    <source>
        <dbReference type="EMBL" id="MBD3690032.1"/>
    </source>
</evidence>
<dbReference type="PANTHER" id="PTHR21174:SF0">
    <property type="entry name" value="HD PHOSPHOHYDROLASE FAMILY PROTEIN-RELATED"/>
    <property type="match status" value="1"/>
</dbReference>
<protein>
    <submittedName>
        <fullName evidence="2">Uncharacterized protein</fullName>
    </submittedName>
</protein>
<dbReference type="EMBL" id="JACRUO010000002">
    <property type="protein sequence ID" value="MBD3690032.1"/>
    <property type="molecule type" value="Genomic_DNA"/>
</dbReference>
<keyword evidence="3" id="KW-1185">Reference proteome</keyword>
<organism evidence="2 3">
    <name type="scientific">Nanchangia anserum</name>
    <dbReference type="NCBI Taxonomy" id="2692125"/>
    <lineage>
        <taxon>Bacteria</taxon>
        <taxon>Bacillati</taxon>
        <taxon>Actinomycetota</taxon>
        <taxon>Actinomycetes</taxon>
        <taxon>Actinomycetales</taxon>
        <taxon>Actinomycetaceae</taxon>
        <taxon>Nanchangia</taxon>
    </lineage>
</organism>
<gene>
    <name evidence="2" type="ORF">H8R10_07320</name>
</gene>
<dbReference type="PANTHER" id="PTHR21174">
    <property type="match status" value="1"/>
</dbReference>
<dbReference type="RefSeq" id="WP_191072135.1">
    <property type="nucleotide sequence ID" value="NZ_JACRUO010000002.1"/>
</dbReference>
<sequence length="319" mass="34586">MAIESSGWLTSVYINAVRDAGATADAERLKEEARDLLDAWSTEERTCHNTKFLIRILDALDNLSGCAHAPEELQLAAFYHGAIFYTPRSLDYVHTGRDLLAGARLAQARLPLLGVPTDVAARVSGLIEAVAGNDPLDSVDAQVFHDALLASLTIAPQAYRDYRERMCDQYAHLPRRLYLLGRRRQVRALLDEASIFRSPLAEEDEELARSNLTSELARLNQEIGDSDDGGDSDSVVTSGPASGTIVIKKSTAKPKVDPDATTPEAAPPSPDIEESPTPAVAETTIEPAREVSSLEAIEDDLADFAGSHTAEQPRVRDAE</sequence>
<name>A0A8I0G8V8_9ACTO</name>
<evidence type="ECO:0000313" key="3">
    <source>
        <dbReference type="Proteomes" id="UP000627538"/>
    </source>
</evidence>
<feature type="region of interest" description="Disordered" evidence="1">
    <location>
        <begin position="222"/>
        <end position="319"/>
    </location>
</feature>
<evidence type="ECO:0000256" key="1">
    <source>
        <dbReference type="SAM" id="MobiDB-lite"/>
    </source>
</evidence>